<name>A0ABR7GMF1_9FIRM</name>
<organism evidence="2 3">
    <name type="scientific">Agathobaculum hominis</name>
    <dbReference type="NCBI Taxonomy" id="2763014"/>
    <lineage>
        <taxon>Bacteria</taxon>
        <taxon>Bacillati</taxon>
        <taxon>Bacillota</taxon>
        <taxon>Clostridia</taxon>
        <taxon>Eubacteriales</taxon>
        <taxon>Butyricicoccaceae</taxon>
        <taxon>Agathobaculum</taxon>
    </lineage>
</organism>
<accession>A0ABR7GMF1</accession>
<dbReference type="RefSeq" id="WP_186969737.1">
    <property type="nucleotide sequence ID" value="NZ_JACOPK010000004.1"/>
</dbReference>
<evidence type="ECO:0000313" key="2">
    <source>
        <dbReference type="EMBL" id="MBC5695480.1"/>
    </source>
</evidence>
<dbReference type="EMBL" id="JACOPK010000004">
    <property type="protein sequence ID" value="MBC5695480.1"/>
    <property type="molecule type" value="Genomic_DNA"/>
</dbReference>
<keyword evidence="3" id="KW-1185">Reference proteome</keyword>
<evidence type="ECO:0000256" key="1">
    <source>
        <dbReference type="SAM" id="MobiDB-lite"/>
    </source>
</evidence>
<comment type="caution">
    <text evidence="2">The sequence shown here is derived from an EMBL/GenBank/DDBJ whole genome shotgun (WGS) entry which is preliminary data.</text>
</comment>
<feature type="compositionally biased region" description="Polar residues" evidence="1">
    <location>
        <begin position="112"/>
        <end position="128"/>
    </location>
</feature>
<sequence length="259" mass="30161">MNYHFDGAVAEMYGVDGAVFISRLQFWIEKNAANDRHWHEGRYWTYNSLRAMEKLFPFWSRRQIERIVKNLKDKGVLLTANYARDSHDRTLFYALDESKLPISPFGGDLSPNGDNTLSPNSDKLSPNSEMINEQLKTQIREEEDKANKPEISNKPQQLADRYNAICTSLPKVVRLTDKRCLTVRRIYSKGYTPEQLDEAFRKAQASSFCTGQNDRHWKADFEWLLNENNLVKVLEGKYDNPAEAAPDKPPRRREEVEVW</sequence>
<proteinExistence type="predicted"/>
<reference evidence="2 3" key="1">
    <citation type="submission" date="2020-08" db="EMBL/GenBank/DDBJ databases">
        <title>Genome public.</title>
        <authorList>
            <person name="Liu C."/>
            <person name="Sun Q."/>
        </authorList>
    </citation>
    <scope>NUCLEOTIDE SEQUENCE [LARGE SCALE GENOMIC DNA]</scope>
    <source>
        <strain evidence="2 3">M2</strain>
    </source>
</reference>
<feature type="region of interest" description="Disordered" evidence="1">
    <location>
        <begin position="105"/>
        <end position="128"/>
    </location>
</feature>
<evidence type="ECO:0000313" key="3">
    <source>
        <dbReference type="Proteomes" id="UP000641741"/>
    </source>
</evidence>
<gene>
    <name evidence="2" type="ORF">H8S02_05900</name>
</gene>
<protein>
    <submittedName>
        <fullName evidence="2">Uncharacterized protein</fullName>
    </submittedName>
</protein>
<feature type="region of interest" description="Disordered" evidence="1">
    <location>
        <begin position="238"/>
        <end position="259"/>
    </location>
</feature>
<dbReference type="Proteomes" id="UP000641741">
    <property type="component" value="Unassembled WGS sequence"/>
</dbReference>